<dbReference type="CDD" id="cd18004">
    <property type="entry name" value="DEXHc_RAD54"/>
    <property type="match status" value="1"/>
</dbReference>
<keyword evidence="6" id="KW-0862">Zinc</keyword>
<feature type="region of interest" description="Disordered" evidence="9">
    <location>
        <begin position="516"/>
        <end position="538"/>
    </location>
</feature>
<dbReference type="Gene3D" id="3.40.50.10810">
    <property type="entry name" value="Tandem AAA-ATPase domain"/>
    <property type="match status" value="1"/>
</dbReference>
<dbReference type="PROSITE" id="PS51194">
    <property type="entry name" value="HELICASE_CTER"/>
    <property type="match status" value="1"/>
</dbReference>
<keyword evidence="2" id="KW-0547">Nucleotide-binding</keyword>
<feature type="compositionally biased region" description="Basic residues" evidence="9">
    <location>
        <begin position="1107"/>
        <end position="1122"/>
    </location>
</feature>
<evidence type="ECO:0000256" key="1">
    <source>
        <dbReference type="ARBA" id="ARBA00022723"/>
    </source>
</evidence>
<dbReference type="InterPro" id="IPR014001">
    <property type="entry name" value="Helicase_ATP-bd"/>
</dbReference>
<comment type="caution">
    <text evidence="13">The sequence shown here is derived from an EMBL/GenBank/DDBJ whole genome shotgun (WGS) entry which is preliminary data.</text>
</comment>
<dbReference type="Proteomes" id="UP000019335">
    <property type="component" value="Unassembled WGS sequence"/>
</dbReference>
<feature type="compositionally biased region" description="Polar residues" evidence="9">
    <location>
        <begin position="1381"/>
        <end position="1390"/>
    </location>
</feature>
<feature type="domain" description="Helicase ATP-binding" evidence="11">
    <location>
        <begin position="224"/>
        <end position="400"/>
    </location>
</feature>
<proteinExistence type="predicted"/>
<dbReference type="EMBL" id="AZIL01002193">
    <property type="protein sequence ID" value="EWM22396.1"/>
    <property type="molecule type" value="Genomic_DNA"/>
</dbReference>
<protein>
    <submittedName>
        <fullName evidence="13">Rad54-like protein</fullName>
    </submittedName>
</protein>
<dbReference type="GO" id="GO:0007131">
    <property type="term" value="P:reciprocal meiotic recombination"/>
    <property type="evidence" value="ECO:0007669"/>
    <property type="project" value="TreeGrafter"/>
</dbReference>
<feature type="region of interest" description="Disordered" evidence="9">
    <location>
        <begin position="931"/>
        <end position="970"/>
    </location>
</feature>
<feature type="region of interest" description="Disordered" evidence="9">
    <location>
        <begin position="1039"/>
        <end position="1313"/>
    </location>
</feature>
<keyword evidence="3 8" id="KW-0863">Zinc-finger</keyword>
<keyword evidence="1" id="KW-0479">Metal-binding</keyword>
<dbReference type="SUPFAM" id="SSF90209">
    <property type="entry name" value="Ran binding protein zinc finger-like"/>
    <property type="match status" value="1"/>
</dbReference>
<evidence type="ECO:0000313" key="13">
    <source>
        <dbReference type="EMBL" id="EWM22396.1"/>
    </source>
</evidence>
<evidence type="ECO:0000256" key="4">
    <source>
        <dbReference type="ARBA" id="ARBA00022801"/>
    </source>
</evidence>
<feature type="compositionally biased region" description="Basic and acidic residues" evidence="9">
    <location>
        <begin position="1198"/>
        <end position="1209"/>
    </location>
</feature>
<dbReference type="PROSITE" id="PS51192">
    <property type="entry name" value="HELICASE_ATP_BIND_1"/>
    <property type="match status" value="1"/>
</dbReference>
<feature type="domain" description="RanBP2-type" evidence="10">
    <location>
        <begin position="1388"/>
        <end position="1417"/>
    </location>
</feature>
<dbReference type="InterPro" id="IPR038718">
    <property type="entry name" value="SNF2-like_sf"/>
</dbReference>
<dbReference type="Pfam" id="PF00176">
    <property type="entry name" value="SNF2-rel_dom"/>
    <property type="match status" value="1"/>
</dbReference>
<feature type="compositionally biased region" description="Low complexity" evidence="9">
    <location>
        <begin position="1160"/>
        <end position="1173"/>
    </location>
</feature>
<dbReference type="Gene3D" id="2.30.30.380">
    <property type="entry name" value="Zn-finger domain of Sec23/24"/>
    <property type="match status" value="1"/>
</dbReference>
<feature type="compositionally biased region" description="Acidic residues" evidence="9">
    <location>
        <begin position="1232"/>
        <end position="1251"/>
    </location>
</feature>
<evidence type="ECO:0000256" key="7">
    <source>
        <dbReference type="ARBA" id="ARBA00022840"/>
    </source>
</evidence>
<accession>W7TPR5</accession>
<keyword evidence="14" id="KW-1185">Reference proteome</keyword>
<evidence type="ECO:0000259" key="12">
    <source>
        <dbReference type="PROSITE" id="PS51194"/>
    </source>
</evidence>
<dbReference type="PROSITE" id="PS50199">
    <property type="entry name" value="ZF_RANBP2_2"/>
    <property type="match status" value="1"/>
</dbReference>
<dbReference type="GO" id="GO:0004386">
    <property type="term" value="F:helicase activity"/>
    <property type="evidence" value="ECO:0007669"/>
    <property type="project" value="UniProtKB-KW"/>
</dbReference>
<dbReference type="GO" id="GO:0008270">
    <property type="term" value="F:zinc ion binding"/>
    <property type="evidence" value="ECO:0007669"/>
    <property type="project" value="UniProtKB-KW"/>
</dbReference>
<dbReference type="OrthoDB" id="413460at2759"/>
<feature type="compositionally biased region" description="Basic and acidic residues" evidence="9">
    <location>
        <begin position="1264"/>
        <end position="1282"/>
    </location>
</feature>
<organism evidence="13 14">
    <name type="scientific">Nannochloropsis gaditana</name>
    <dbReference type="NCBI Taxonomy" id="72520"/>
    <lineage>
        <taxon>Eukaryota</taxon>
        <taxon>Sar</taxon>
        <taxon>Stramenopiles</taxon>
        <taxon>Ochrophyta</taxon>
        <taxon>Eustigmatophyceae</taxon>
        <taxon>Eustigmatales</taxon>
        <taxon>Monodopsidaceae</taxon>
        <taxon>Nannochloropsis</taxon>
    </lineage>
</organism>
<dbReference type="Gene3D" id="3.40.50.300">
    <property type="entry name" value="P-loop containing nucleotide triphosphate hydrolases"/>
    <property type="match status" value="1"/>
</dbReference>
<dbReference type="Gene3D" id="1.20.120.850">
    <property type="entry name" value="SWI2/SNF2 ATPases, N-terminal domain"/>
    <property type="match status" value="1"/>
</dbReference>
<feature type="compositionally biased region" description="Basic and acidic residues" evidence="9">
    <location>
        <begin position="931"/>
        <end position="947"/>
    </location>
</feature>
<dbReference type="SMART" id="SM00490">
    <property type="entry name" value="HELICc"/>
    <property type="match status" value="1"/>
</dbReference>
<reference evidence="13 14" key="1">
    <citation type="journal article" date="2014" name="Mol. Plant">
        <title>Chromosome Scale Genome Assembly and Transcriptome Profiling of Nannochloropsis gaditana in Nitrogen Depletion.</title>
        <authorList>
            <person name="Corteggiani Carpinelli E."/>
            <person name="Telatin A."/>
            <person name="Vitulo N."/>
            <person name="Forcato C."/>
            <person name="D'Angelo M."/>
            <person name="Schiavon R."/>
            <person name="Vezzi A."/>
            <person name="Giacometti G.M."/>
            <person name="Morosinotto T."/>
            <person name="Valle G."/>
        </authorList>
    </citation>
    <scope>NUCLEOTIDE SEQUENCE [LARGE SCALE GENOMIC DNA]</scope>
    <source>
        <strain evidence="13 14">B-31</strain>
    </source>
</reference>
<dbReference type="GO" id="GO:0045003">
    <property type="term" value="P:double-strand break repair via synthesis-dependent strand annealing"/>
    <property type="evidence" value="ECO:0007669"/>
    <property type="project" value="TreeGrafter"/>
</dbReference>
<dbReference type="InterPro" id="IPR001650">
    <property type="entry name" value="Helicase_C-like"/>
</dbReference>
<evidence type="ECO:0000259" key="11">
    <source>
        <dbReference type="PROSITE" id="PS51192"/>
    </source>
</evidence>
<dbReference type="FunFam" id="3.40.50.300:FF:000332">
    <property type="entry name" value="DNA repair and recombination protein RAD54-like"/>
    <property type="match status" value="1"/>
</dbReference>
<evidence type="ECO:0000256" key="3">
    <source>
        <dbReference type="ARBA" id="ARBA00022771"/>
    </source>
</evidence>
<dbReference type="PANTHER" id="PTHR45629:SF7">
    <property type="entry name" value="DNA EXCISION REPAIR PROTEIN ERCC-6-RELATED"/>
    <property type="match status" value="1"/>
</dbReference>
<dbReference type="InterPro" id="IPR001876">
    <property type="entry name" value="Znf_RanBP2"/>
</dbReference>
<evidence type="ECO:0000259" key="10">
    <source>
        <dbReference type="PROSITE" id="PS50199"/>
    </source>
</evidence>
<dbReference type="PANTHER" id="PTHR45629">
    <property type="entry name" value="SNF2/RAD54 FAMILY MEMBER"/>
    <property type="match status" value="1"/>
</dbReference>
<feature type="compositionally biased region" description="Acidic residues" evidence="9">
    <location>
        <begin position="1051"/>
        <end position="1068"/>
    </location>
</feature>
<dbReference type="SMART" id="SM00547">
    <property type="entry name" value="ZnF_RBZ"/>
    <property type="match status" value="1"/>
</dbReference>
<evidence type="ECO:0000256" key="9">
    <source>
        <dbReference type="SAM" id="MobiDB-lite"/>
    </source>
</evidence>
<keyword evidence="5" id="KW-0347">Helicase</keyword>
<name>W7TPR5_9STRA</name>
<dbReference type="InterPro" id="IPR000330">
    <property type="entry name" value="SNF2_N"/>
</dbReference>
<dbReference type="PROSITE" id="PS01358">
    <property type="entry name" value="ZF_RANBP2_1"/>
    <property type="match status" value="1"/>
</dbReference>
<feature type="region of interest" description="Disordered" evidence="9">
    <location>
        <begin position="1"/>
        <end position="46"/>
    </location>
</feature>
<evidence type="ECO:0000256" key="8">
    <source>
        <dbReference type="PROSITE-ProRule" id="PRU00322"/>
    </source>
</evidence>
<dbReference type="InterPro" id="IPR036443">
    <property type="entry name" value="Znf_RanBP2_sf"/>
</dbReference>
<dbReference type="SUPFAM" id="SSF52540">
    <property type="entry name" value="P-loop containing nucleoside triphosphate hydrolases"/>
    <property type="match status" value="2"/>
</dbReference>
<dbReference type="GO" id="GO:0015616">
    <property type="term" value="F:DNA translocase activity"/>
    <property type="evidence" value="ECO:0007669"/>
    <property type="project" value="TreeGrafter"/>
</dbReference>
<feature type="region of interest" description="Disordered" evidence="9">
    <location>
        <begin position="1414"/>
        <end position="1443"/>
    </location>
</feature>
<gene>
    <name evidence="13" type="primary">RAD54</name>
    <name evidence="13" type="ORF">Naga_100067g27</name>
</gene>
<dbReference type="InterPro" id="IPR050496">
    <property type="entry name" value="SNF2_RAD54_helicase_repair"/>
</dbReference>
<evidence type="ECO:0000256" key="5">
    <source>
        <dbReference type="ARBA" id="ARBA00022806"/>
    </source>
</evidence>
<evidence type="ECO:0000313" key="14">
    <source>
        <dbReference type="Proteomes" id="UP000019335"/>
    </source>
</evidence>
<feature type="region of interest" description="Disordered" evidence="9">
    <location>
        <begin position="872"/>
        <end position="895"/>
    </location>
</feature>
<feature type="compositionally biased region" description="Basic and acidic residues" evidence="9">
    <location>
        <begin position="1041"/>
        <end position="1050"/>
    </location>
</feature>
<dbReference type="InterPro" id="IPR027417">
    <property type="entry name" value="P-loop_NTPase"/>
</dbReference>
<evidence type="ECO:0000256" key="6">
    <source>
        <dbReference type="ARBA" id="ARBA00022833"/>
    </source>
</evidence>
<dbReference type="Pfam" id="PF00271">
    <property type="entry name" value="Helicase_C"/>
    <property type="match status" value="1"/>
</dbReference>
<dbReference type="SMART" id="SM00487">
    <property type="entry name" value="DEXDc"/>
    <property type="match status" value="1"/>
</dbReference>
<feature type="region of interest" description="Disordered" evidence="9">
    <location>
        <begin position="1337"/>
        <end position="1394"/>
    </location>
</feature>
<feature type="compositionally biased region" description="Basic and acidic residues" evidence="9">
    <location>
        <begin position="957"/>
        <end position="966"/>
    </location>
</feature>
<dbReference type="GO" id="GO:0016787">
    <property type="term" value="F:hydrolase activity"/>
    <property type="evidence" value="ECO:0007669"/>
    <property type="project" value="UniProtKB-KW"/>
</dbReference>
<dbReference type="InterPro" id="IPR049730">
    <property type="entry name" value="SNF2/RAD54-like_C"/>
</dbReference>
<feature type="compositionally biased region" description="Basic and acidic residues" evidence="9">
    <location>
        <begin position="1341"/>
        <end position="1353"/>
    </location>
</feature>
<keyword evidence="4" id="KW-0378">Hydrolase</keyword>
<dbReference type="CDD" id="cd18793">
    <property type="entry name" value="SF2_C_SNF"/>
    <property type="match status" value="1"/>
</dbReference>
<keyword evidence="7" id="KW-0067">ATP-binding</keyword>
<dbReference type="GO" id="GO:0005524">
    <property type="term" value="F:ATP binding"/>
    <property type="evidence" value="ECO:0007669"/>
    <property type="project" value="UniProtKB-KW"/>
</dbReference>
<feature type="domain" description="Helicase C-terminal" evidence="12">
    <location>
        <begin position="588"/>
        <end position="745"/>
    </location>
</feature>
<dbReference type="GO" id="GO:0005634">
    <property type="term" value="C:nucleus"/>
    <property type="evidence" value="ECO:0007669"/>
    <property type="project" value="TreeGrafter"/>
</dbReference>
<evidence type="ECO:0000256" key="2">
    <source>
        <dbReference type="ARBA" id="ARBA00022741"/>
    </source>
</evidence>
<sequence>MRRSHAPSLKKLPDSGHRFASSSGVENAGNRDAGAQSGPSDGKHAGAITGESIVARRNAAAVASGKCIVSREPLTNWLMVQQGRPVTSKFVSPCTSRSSDSDELFKKKSLGVRKPHAHMFIKSTGVPGMTKFQPVLQDMTNLDGNEALRLGEAEEDVLPSEGTEAKALEEEPMWEPLVLWEGEVENNEGQKVKHRIQVEDRLCKVLRPHQREGVHFVFECLTGLREGFEGQGCILADDMGLGKTLQSIVVLHTLLKKGFKPGERVARKAMVVTPTSLIKNWANEIAKWVGDDPDLQVVAVTESGKNIKIEINRFLSNPRNRVLIISYETFRGHAKSFPAGCAGCCDVLICDEAHRLKNAETATNQALAKLHCRRRVLLSGTPLQNDLNEFYAMVDFTNPGILGTPTQFRKQVVRHVLAGREPDATDAELLKAQRCQYDMSTLVNHFILRRTNTLNAQHLPAKLVQVVCCRLTPLQRNVYKHLLSSKEIRHICEGKQTNILSSIGALQKLCNHPMLLQESSPSSSSSRGGPAVNYGGGGSNKGQGIGLQEIAHLLPPPVSNVRSAGAGERGAHQRVQAHMSGKMLVLERLMQQMRATGKERIVVVSNYTQTLDMIGRLCNWRNWPVIRLDGSTNVTKRQKLVDIFNDVHSNSFAFLLSSKAGGCGINLIGANRLVLFDPDWNPAVDKQAAARVWREGQQRRCFIYRFVSTGTIEEKIFMRQLSKEGLQSIVDDKEEVNSLSSKDLRQLFRFDETTVSDTHKKLACKRCPTAALQGGTGGAEEAAAGVGLSKAQCEAVRGLVVELQDGSLMQAVRNDLNELVARLPVEERVELLNWAEVLRRLDDGEYADLPAFTKHMRRQLTAVDKAVAKAATDRAASGAAGSRNDTEGSGEGRGTDLAQLQTGLYRLSTAFERQWRALAPTLLSLRYQSNEEKKEDEVAMDKAKPAKVDSTASSAAEENRVKKDLEAQEETVEEGNRFQAQVGMPLEEDLNNWSHHWNVETVDDPVFREAMLGLGTGMDVVSFVFGLEVTWSLLQQYPQPEVKRRERPGGESEEEEDKGESSGDDAGSDEAGGGQDGNSEDDADGSSSGREMEDTEGQEAKSDAVYRRGRLVTRKQRGRPQKLMKENKSSPSEAIGRGKEKGEKKKGKKVAVEDEDESSDSSSSKSSVASSSSFQNSEEGWMKSPGKDLDDTESEREVEDKRGKEEAMKRAKTTRTTHQRDEDMKDVLLLLTDDESSAAEDGEDDDEDEDTERSVNAATGEVEQADKGPDAKNDEKGEDGQGRHHLSLEAQVYEEEMAFMDSTGCGDDDYDFQATSEKEDDAFLTAKRSGNKSAVNVWEGANDKMDEKREGTGRKRAATLSPQKMKGHKKASGRSNEQEKYSSQGGTESTAWACPACTYENSSRRKKCEVCHAEKPLLTSQSRRSRGSSQSTASPGEDMDPSP</sequence>